<dbReference type="Gene3D" id="1.10.486.10">
    <property type="entry name" value="PCRA, domain 4"/>
    <property type="match status" value="1"/>
</dbReference>
<dbReference type="GO" id="GO:0003677">
    <property type="term" value="F:DNA binding"/>
    <property type="evidence" value="ECO:0007669"/>
    <property type="project" value="InterPro"/>
</dbReference>
<keyword evidence="3 10" id="KW-0378">Hydrolase</keyword>
<dbReference type="CDD" id="cd17932">
    <property type="entry name" value="DEXQc_UvrD"/>
    <property type="match status" value="1"/>
</dbReference>
<protein>
    <recommendedName>
        <fullName evidence="8">DNA 3'-5' helicase</fullName>
        <ecNumber evidence="8">5.6.2.4</ecNumber>
    </recommendedName>
</protein>
<feature type="binding site" evidence="10">
    <location>
        <begin position="33"/>
        <end position="40"/>
    </location>
    <ligand>
        <name>ATP</name>
        <dbReference type="ChEBI" id="CHEBI:30616"/>
    </ligand>
</feature>
<keyword evidence="5 10" id="KW-0067">ATP-binding</keyword>
<dbReference type="GO" id="GO:0016787">
    <property type="term" value="F:hydrolase activity"/>
    <property type="evidence" value="ECO:0007669"/>
    <property type="project" value="UniProtKB-UniRule"/>
</dbReference>
<dbReference type="PANTHER" id="PTHR11070:SF46">
    <property type="entry name" value="ATP-DEPENDENT DNA HELICASE HMI1, MITOCHONDRIAL"/>
    <property type="match status" value="1"/>
</dbReference>
<evidence type="ECO:0000256" key="9">
    <source>
        <dbReference type="ARBA" id="ARBA00048988"/>
    </source>
</evidence>
<evidence type="ECO:0000256" key="6">
    <source>
        <dbReference type="ARBA" id="ARBA00023235"/>
    </source>
</evidence>
<dbReference type="STRING" id="13370.A0A448YNN5"/>
<evidence type="ECO:0000256" key="10">
    <source>
        <dbReference type="PROSITE-ProRule" id="PRU00560"/>
    </source>
</evidence>
<comment type="similarity">
    <text evidence="1">Belongs to the helicase family. UvrD subfamily.</text>
</comment>
<dbReference type="InterPro" id="IPR014016">
    <property type="entry name" value="UvrD-like_ATP-bd"/>
</dbReference>
<feature type="domain" description="UvrD-like helicase ATP-binding" evidence="11">
    <location>
        <begin position="12"/>
        <end position="288"/>
    </location>
</feature>
<dbReference type="PANTHER" id="PTHR11070">
    <property type="entry name" value="UVRD / RECB / PCRA DNA HELICASE FAMILY MEMBER"/>
    <property type="match status" value="1"/>
</dbReference>
<dbReference type="PROSITE" id="PS51217">
    <property type="entry name" value="UVRD_HELICASE_CTER"/>
    <property type="match status" value="1"/>
</dbReference>
<dbReference type="EMBL" id="CAACVR010000023">
    <property type="protein sequence ID" value="VEU22555.1"/>
    <property type="molecule type" value="Genomic_DNA"/>
</dbReference>
<dbReference type="GO" id="GO:0005524">
    <property type="term" value="F:ATP binding"/>
    <property type="evidence" value="ECO:0007669"/>
    <property type="project" value="UniProtKB-UniRule"/>
</dbReference>
<evidence type="ECO:0000259" key="12">
    <source>
        <dbReference type="PROSITE" id="PS51217"/>
    </source>
</evidence>
<dbReference type="OrthoDB" id="1470711at2759"/>
<evidence type="ECO:0000313" key="13">
    <source>
        <dbReference type="EMBL" id="VEU22555.1"/>
    </source>
</evidence>
<name>A0A448YNN5_BRENA</name>
<dbReference type="InterPro" id="IPR013986">
    <property type="entry name" value="DExx_box_DNA_helicase_dom_sf"/>
</dbReference>
<evidence type="ECO:0000313" key="14">
    <source>
        <dbReference type="Proteomes" id="UP000290900"/>
    </source>
</evidence>
<organism evidence="13 14">
    <name type="scientific">Brettanomyces naardenensis</name>
    <name type="common">Yeast</name>
    <dbReference type="NCBI Taxonomy" id="13370"/>
    <lineage>
        <taxon>Eukaryota</taxon>
        <taxon>Fungi</taxon>
        <taxon>Dikarya</taxon>
        <taxon>Ascomycota</taxon>
        <taxon>Saccharomycotina</taxon>
        <taxon>Pichiomycetes</taxon>
        <taxon>Pichiales</taxon>
        <taxon>Pichiaceae</taxon>
        <taxon>Brettanomyces</taxon>
    </lineage>
</organism>
<dbReference type="GO" id="GO:0043138">
    <property type="term" value="F:3'-5' DNA helicase activity"/>
    <property type="evidence" value="ECO:0007669"/>
    <property type="project" value="UniProtKB-EC"/>
</dbReference>
<comment type="catalytic activity">
    <reaction evidence="7">
        <text>Couples ATP hydrolysis with the unwinding of duplex DNA by translocating in the 3'-5' direction.</text>
        <dbReference type="EC" id="5.6.2.4"/>
    </reaction>
</comment>
<keyword evidence="2 10" id="KW-0547">Nucleotide-binding</keyword>
<keyword evidence="4 10" id="KW-0347">Helicase</keyword>
<dbReference type="SUPFAM" id="SSF52540">
    <property type="entry name" value="P-loop containing nucleoside triphosphate hydrolases"/>
    <property type="match status" value="1"/>
</dbReference>
<evidence type="ECO:0000256" key="5">
    <source>
        <dbReference type="ARBA" id="ARBA00022840"/>
    </source>
</evidence>
<dbReference type="Gene3D" id="1.10.10.160">
    <property type="match status" value="1"/>
</dbReference>
<dbReference type="Proteomes" id="UP000290900">
    <property type="component" value="Unassembled WGS sequence"/>
</dbReference>
<sequence>MNYKDIEIKCTPPQKQVIVSEFSQPNTLLNVIAGPGSGKTRTLCSRIAYMMSEEGGSLKSDEILVLSLTNRAVDDFKHKLQAIIGEQAAQEAQVMTFHSFAASVIREQYEDWQLLEDEELKRLCELVPKAANKKQSTNLSTMREIIRKARYVTPEELVNYETGDIRKRYGFDKGTFLKIRSLVGSHNMFTYEDILFECNRILSSGELPEFVTNYKVIIVDEFQDVYPLLAEMIMSLSKGKHLTISGDPNQSIYGFMGATPEKNWKRIAANYDNESKKLVTLSQAFRSTPELLELSSKILGQQQINIRECVKSSANLPPIRMSFDSLEDELKFVFDEIQRLETVSDGKIRYSDISVLSYTNQEVDTAYRYFKEKSKGIEGMGINRLNSTPRWLRTQLSILLQYLKILIDPRQNFPLLSSLNLLHRVGLATVNSIYMKAMSEKMYVWDFLQNPELMKEARLPTFISTFVSYVEEARTSKLDPNDPNSILKILLEMGEKFGLKRKLITSKLTEQQLDEYSSCLRSIHKSLKQNVSLKPPDETLLKFYLNNYNSHVLLNPKSNFTKLYNESEVNFSTIHTAKGLEFPIVFILSPNNFNLSDYKRRRVVYVGLTRASALLYFNKLHNQYVYSIDGSSPSDVPIGNSPDPESIHRLKVLENTARSYMEEKPKHIMYEKSPPKLATAKDLSKLLAVMGRNYKRAIDLSLVSNTLKMAPTVARKFHR</sequence>
<dbReference type="InterPro" id="IPR014017">
    <property type="entry name" value="DNA_helicase_UvrD-like_C"/>
</dbReference>
<dbReference type="PROSITE" id="PS51198">
    <property type="entry name" value="UVRD_HELICASE_ATP_BIND"/>
    <property type="match status" value="1"/>
</dbReference>
<evidence type="ECO:0000256" key="7">
    <source>
        <dbReference type="ARBA" id="ARBA00034617"/>
    </source>
</evidence>
<dbReference type="FunCoup" id="A0A448YNN5">
    <property type="interactions" value="12"/>
</dbReference>
<dbReference type="InterPro" id="IPR000212">
    <property type="entry name" value="DNA_helicase_UvrD/REP"/>
</dbReference>
<dbReference type="Pfam" id="PF00580">
    <property type="entry name" value="UvrD-helicase"/>
    <property type="match status" value="1"/>
</dbReference>
<evidence type="ECO:0000256" key="8">
    <source>
        <dbReference type="ARBA" id="ARBA00034808"/>
    </source>
</evidence>
<dbReference type="EC" id="5.6.2.4" evidence="8"/>
<dbReference type="Gene3D" id="3.40.50.300">
    <property type="entry name" value="P-loop containing nucleotide triphosphate hydrolases"/>
    <property type="match status" value="3"/>
</dbReference>
<evidence type="ECO:0000256" key="3">
    <source>
        <dbReference type="ARBA" id="ARBA00022801"/>
    </source>
</evidence>
<dbReference type="InParanoid" id="A0A448YNN5"/>
<feature type="domain" description="UvrD-like helicase C-terminal" evidence="12">
    <location>
        <begin position="289"/>
        <end position="579"/>
    </location>
</feature>
<dbReference type="GO" id="GO:0005634">
    <property type="term" value="C:nucleus"/>
    <property type="evidence" value="ECO:0007669"/>
    <property type="project" value="TreeGrafter"/>
</dbReference>
<evidence type="ECO:0000259" key="11">
    <source>
        <dbReference type="PROSITE" id="PS51198"/>
    </source>
</evidence>
<evidence type="ECO:0000256" key="2">
    <source>
        <dbReference type="ARBA" id="ARBA00022741"/>
    </source>
</evidence>
<keyword evidence="14" id="KW-1185">Reference proteome</keyword>
<evidence type="ECO:0000256" key="1">
    <source>
        <dbReference type="ARBA" id="ARBA00009922"/>
    </source>
</evidence>
<gene>
    <name evidence="13" type="ORF">BRENAR_LOCUS3286</name>
</gene>
<dbReference type="Pfam" id="PF13361">
    <property type="entry name" value="UvrD_C"/>
    <property type="match status" value="1"/>
</dbReference>
<accession>A0A448YNN5</accession>
<dbReference type="GO" id="GO:0000725">
    <property type="term" value="P:recombinational repair"/>
    <property type="evidence" value="ECO:0007669"/>
    <property type="project" value="TreeGrafter"/>
</dbReference>
<evidence type="ECO:0000256" key="4">
    <source>
        <dbReference type="ARBA" id="ARBA00022806"/>
    </source>
</evidence>
<proteinExistence type="inferred from homology"/>
<keyword evidence="6" id="KW-0413">Isomerase</keyword>
<comment type="catalytic activity">
    <reaction evidence="9">
        <text>ATP + H2O = ADP + phosphate + H(+)</text>
        <dbReference type="Rhea" id="RHEA:13065"/>
        <dbReference type="ChEBI" id="CHEBI:15377"/>
        <dbReference type="ChEBI" id="CHEBI:15378"/>
        <dbReference type="ChEBI" id="CHEBI:30616"/>
        <dbReference type="ChEBI" id="CHEBI:43474"/>
        <dbReference type="ChEBI" id="CHEBI:456216"/>
        <dbReference type="EC" id="5.6.2.4"/>
    </reaction>
</comment>
<reference evidence="13 14" key="1">
    <citation type="submission" date="2018-12" db="EMBL/GenBank/DDBJ databases">
        <authorList>
            <person name="Tiukova I."/>
            <person name="Dainat J."/>
        </authorList>
    </citation>
    <scope>NUCLEOTIDE SEQUENCE [LARGE SCALE GENOMIC DNA]</scope>
</reference>
<dbReference type="AlphaFoldDB" id="A0A448YNN5"/>
<dbReference type="InterPro" id="IPR027417">
    <property type="entry name" value="P-loop_NTPase"/>
</dbReference>